<sequence length="85" mass="9786">MSQQAQLTESDQRELAQFIQVEKARAEIQETVHTLADTCWDKCIFKVNNKMDRSEETCLANCVERFLDTSLFIVNRLESMRGSGV</sequence>
<dbReference type="Gene3D" id="1.10.287.810">
    <property type="entry name" value="Mitochondrial import inner membrane translocase subunit tim13 like domains"/>
    <property type="match status" value="1"/>
</dbReference>
<dbReference type="GO" id="GO:0015031">
    <property type="term" value="P:protein transport"/>
    <property type="evidence" value="ECO:0007669"/>
    <property type="project" value="UniProtKB-KW"/>
</dbReference>
<keyword evidence="5" id="KW-1015">Disulfide bond</keyword>
<evidence type="ECO:0000256" key="3">
    <source>
        <dbReference type="ARBA" id="ARBA00022927"/>
    </source>
</evidence>
<comment type="subcellular location">
    <subcellularLocation>
        <location evidence="5">Mitochondrion inner membrane</location>
        <topology evidence="5">Peripheral membrane protein</topology>
        <orientation evidence="5">Intermembrane side</orientation>
    </subcellularLocation>
</comment>
<evidence type="ECO:0000256" key="1">
    <source>
        <dbReference type="ARBA" id="ARBA00006720"/>
    </source>
</evidence>
<keyword evidence="5" id="KW-0496">Mitochondrion</keyword>
<proteinExistence type="inferred from homology"/>
<evidence type="ECO:0000313" key="7">
    <source>
        <dbReference type="EMBL" id="OAD73206.1"/>
    </source>
</evidence>
<evidence type="ECO:0000256" key="4">
    <source>
        <dbReference type="ARBA" id="ARBA00023010"/>
    </source>
</evidence>
<comment type="domain">
    <text evidence="5">The twin CX3C motif contains 4 conserved Cys residues that form 2 disulfide bonds in the mitochondrial intermembrane space.</text>
</comment>
<dbReference type="GO" id="GO:0005743">
    <property type="term" value="C:mitochondrial inner membrane"/>
    <property type="evidence" value="ECO:0007669"/>
    <property type="project" value="UniProtKB-SubCell"/>
</dbReference>
<dbReference type="STRING" id="763407.A0A167MLL5"/>
<protein>
    <recommendedName>
        <fullName evidence="5">Mitochondrial import inner membrane translocase subunit</fullName>
    </recommendedName>
</protein>
<dbReference type="RefSeq" id="XP_018291246.1">
    <property type="nucleotide sequence ID" value="XM_018431489.1"/>
</dbReference>
<name>A0A167MLL5_PHYB8</name>
<dbReference type="AlphaFoldDB" id="A0A167MLL5"/>
<dbReference type="OrthoDB" id="344165at2759"/>
<dbReference type="InterPro" id="IPR035427">
    <property type="entry name" value="Tim10-like_dom_sf"/>
</dbReference>
<evidence type="ECO:0000313" key="8">
    <source>
        <dbReference type="Proteomes" id="UP000077315"/>
    </source>
</evidence>
<reference evidence="8" key="1">
    <citation type="submission" date="2015-06" db="EMBL/GenBank/DDBJ databases">
        <title>Expansion of signal transduction pathways in fungi by whole-genome duplication.</title>
        <authorList>
            <consortium name="DOE Joint Genome Institute"/>
            <person name="Corrochano L.M."/>
            <person name="Kuo A."/>
            <person name="Marcet-Houben M."/>
            <person name="Polaino S."/>
            <person name="Salamov A."/>
            <person name="Villalobos J.M."/>
            <person name="Alvarez M.I."/>
            <person name="Avalos J."/>
            <person name="Benito E.P."/>
            <person name="Benoit I."/>
            <person name="Burger G."/>
            <person name="Camino L.P."/>
            <person name="Canovas D."/>
            <person name="Cerda-Olmedo E."/>
            <person name="Cheng J.-F."/>
            <person name="Dominguez A."/>
            <person name="Elias M."/>
            <person name="Eslava A.P."/>
            <person name="Glaser F."/>
            <person name="Grimwood J."/>
            <person name="Gutierrez G."/>
            <person name="Heitman J."/>
            <person name="Henrissat B."/>
            <person name="Iturriaga E.A."/>
            <person name="Lang B.F."/>
            <person name="Lavin J.L."/>
            <person name="Lee S."/>
            <person name="Li W."/>
            <person name="Lindquist E."/>
            <person name="Lopez-Garcia S."/>
            <person name="Luque E.M."/>
            <person name="Marcos A.T."/>
            <person name="Martin J."/>
            <person name="McCluskey K."/>
            <person name="Medina H.R."/>
            <person name="Miralles-Duran A."/>
            <person name="Miyazaki A."/>
            <person name="Munoz-Torres E."/>
            <person name="Oguiza J.A."/>
            <person name="Ohm R."/>
            <person name="Olmedo M."/>
            <person name="Orejas M."/>
            <person name="Ortiz-Castellanos L."/>
            <person name="Pisabarro A.G."/>
            <person name="Rodriguez-Romero J."/>
            <person name="Ruiz-Herrera J."/>
            <person name="Ruiz-Vazquez R."/>
            <person name="Sanz C."/>
            <person name="Schackwitz W."/>
            <person name="Schmutz J."/>
            <person name="Shahriari M."/>
            <person name="Shelest E."/>
            <person name="Silva-Franco F."/>
            <person name="Soanes D."/>
            <person name="Syed K."/>
            <person name="Tagua V.G."/>
            <person name="Talbot N.J."/>
            <person name="Thon M."/>
            <person name="De vries R.P."/>
            <person name="Wiebenga A."/>
            <person name="Yadav J.S."/>
            <person name="Braun E.L."/>
            <person name="Baker S."/>
            <person name="Garre V."/>
            <person name="Horwitz B."/>
            <person name="Torres-Martinez S."/>
            <person name="Idnurm A."/>
            <person name="Herrera-Estrella A."/>
            <person name="Gabaldon T."/>
            <person name="Grigoriev I.V."/>
        </authorList>
    </citation>
    <scope>NUCLEOTIDE SEQUENCE [LARGE SCALE GENOMIC DNA]</scope>
    <source>
        <strain evidence="8">NRRL 1555(-)</strain>
    </source>
</reference>
<comment type="similarity">
    <text evidence="1 5">Belongs to the small Tim family.</text>
</comment>
<dbReference type="InterPro" id="IPR004217">
    <property type="entry name" value="Tim10-like"/>
</dbReference>
<keyword evidence="2 5" id="KW-0999">Mitochondrion inner membrane</keyword>
<keyword evidence="4 5" id="KW-0811">Translocation</keyword>
<keyword evidence="5" id="KW-0143">Chaperone</keyword>
<keyword evidence="8" id="KW-1185">Reference proteome</keyword>
<keyword evidence="5" id="KW-0813">Transport</keyword>
<evidence type="ECO:0000256" key="2">
    <source>
        <dbReference type="ARBA" id="ARBA00022792"/>
    </source>
</evidence>
<accession>A0A167MLL5</accession>
<evidence type="ECO:0000256" key="5">
    <source>
        <dbReference type="RuleBase" id="RU367043"/>
    </source>
</evidence>
<comment type="function">
    <text evidence="5">Mitochondrial intermembrane chaperone that participates in the import and insertion of some multi-pass transmembrane proteins into the mitochondrial inner membrane. Also required for the transfer of beta-barrel precursors from the TOM complex to the sorting and assembly machinery (SAM complex) of the outer membrane. Acts as a chaperone-like protein that protects the hydrophobic precursors from aggregation and guide them through the mitochondrial intermembrane space.</text>
</comment>
<comment type="subunit">
    <text evidence="5">Heterohexamer.</text>
</comment>
<dbReference type="FunCoup" id="A0A167MLL5">
    <property type="interactions" value="178"/>
</dbReference>
<feature type="domain" description="Tim10-like" evidence="6">
    <location>
        <begin position="17"/>
        <end position="78"/>
    </location>
</feature>
<dbReference type="VEuPathDB" id="FungiDB:PHYBLDRAFT_145608"/>
<dbReference type="EMBL" id="KV440981">
    <property type="protein sequence ID" value="OAD73206.1"/>
    <property type="molecule type" value="Genomic_DNA"/>
</dbReference>
<dbReference type="Proteomes" id="UP000077315">
    <property type="component" value="Unassembled WGS sequence"/>
</dbReference>
<gene>
    <name evidence="7" type="ORF">PHYBLDRAFT_145608</name>
</gene>
<dbReference type="InParanoid" id="A0A167MLL5"/>
<keyword evidence="3 5" id="KW-0653">Protein transport</keyword>
<organism evidence="7 8">
    <name type="scientific">Phycomyces blakesleeanus (strain ATCC 8743b / DSM 1359 / FGSC 10004 / NBRC 33097 / NRRL 1555)</name>
    <dbReference type="NCBI Taxonomy" id="763407"/>
    <lineage>
        <taxon>Eukaryota</taxon>
        <taxon>Fungi</taxon>
        <taxon>Fungi incertae sedis</taxon>
        <taxon>Mucoromycota</taxon>
        <taxon>Mucoromycotina</taxon>
        <taxon>Mucoromycetes</taxon>
        <taxon>Mucorales</taxon>
        <taxon>Phycomycetaceae</taxon>
        <taxon>Phycomyces</taxon>
    </lineage>
</organism>
<dbReference type="GeneID" id="28992395"/>
<dbReference type="Pfam" id="PF02953">
    <property type="entry name" value="zf-Tim10_DDP"/>
    <property type="match status" value="1"/>
</dbReference>
<evidence type="ECO:0000259" key="6">
    <source>
        <dbReference type="Pfam" id="PF02953"/>
    </source>
</evidence>
<keyword evidence="2 5" id="KW-0472">Membrane</keyword>
<dbReference type="SUPFAM" id="SSF144122">
    <property type="entry name" value="Tim10-like"/>
    <property type="match status" value="1"/>
</dbReference>